<dbReference type="RefSeq" id="WP_147143198.1">
    <property type="nucleotide sequence ID" value="NZ_BAABIJ010000005.1"/>
</dbReference>
<dbReference type="Proteomes" id="UP000321617">
    <property type="component" value="Unassembled WGS sequence"/>
</dbReference>
<keyword evidence="1" id="KW-0812">Transmembrane</keyword>
<protein>
    <submittedName>
        <fullName evidence="2">Uncharacterized protein</fullName>
    </submittedName>
</protein>
<feature type="transmembrane region" description="Helical" evidence="1">
    <location>
        <begin position="36"/>
        <end position="56"/>
    </location>
</feature>
<keyword evidence="1" id="KW-1133">Transmembrane helix</keyword>
<keyword evidence="3" id="KW-1185">Reference proteome</keyword>
<evidence type="ECO:0000256" key="1">
    <source>
        <dbReference type="SAM" id="Phobius"/>
    </source>
</evidence>
<comment type="caution">
    <text evidence="2">The sequence shown here is derived from an EMBL/GenBank/DDBJ whole genome shotgun (WGS) entry which is preliminary data.</text>
</comment>
<name>A0A562UQJ8_9ACTN</name>
<keyword evidence="1" id="KW-0472">Membrane</keyword>
<evidence type="ECO:0000313" key="3">
    <source>
        <dbReference type="Proteomes" id="UP000321617"/>
    </source>
</evidence>
<sequence length="64" mass="6970">MEWMRRHSRGIALIALIAMATPFAAQLVGRLTALDPLLVAALLFIVVAVAIAGTVVRRKDRDDD</sequence>
<gene>
    <name evidence="2" type="ORF">LX16_4672</name>
</gene>
<evidence type="ECO:0000313" key="2">
    <source>
        <dbReference type="EMBL" id="TWJ07890.1"/>
    </source>
</evidence>
<proteinExistence type="predicted"/>
<reference evidence="2 3" key="1">
    <citation type="journal article" date="2013" name="Stand. Genomic Sci.">
        <title>Genomic Encyclopedia of Type Strains, Phase I: The one thousand microbial genomes (KMG-I) project.</title>
        <authorList>
            <person name="Kyrpides N.C."/>
            <person name="Woyke T."/>
            <person name="Eisen J.A."/>
            <person name="Garrity G."/>
            <person name="Lilburn T.G."/>
            <person name="Beck B.J."/>
            <person name="Whitman W.B."/>
            <person name="Hugenholtz P."/>
            <person name="Klenk H.P."/>
        </authorList>
    </citation>
    <scope>NUCLEOTIDE SEQUENCE [LARGE SCALE GENOMIC DNA]</scope>
    <source>
        <strain evidence="2 3">DSM 45044</strain>
    </source>
</reference>
<accession>A0A562UQJ8</accession>
<dbReference type="EMBL" id="VLLL01000009">
    <property type="protein sequence ID" value="TWJ07890.1"/>
    <property type="molecule type" value="Genomic_DNA"/>
</dbReference>
<dbReference type="AlphaFoldDB" id="A0A562UQJ8"/>
<organism evidence="2 3">
    <name type="scientific">Stackebrandtia albiflava</name>
    <dbReference type="NCBI Taxonomy" id="406432"/>
    <lineage>
        <taxon>Bacteria</taxon>
        <taxon>Bacillati</taxon>
        <taxon>Actinomycetota</taxon>
        <taxon>Actinomycetes</taxon>
        <taxon>Glycomycetales</taxon>
        <taxon>Glycomycetaceae</taxon>
        <taxon>Stackebrandtia</taxon>
    </lineage>
</organism>
<dbReference type="OrthoDB" id="5198351at2"/>